<dbReference type="FunFam" id="3.30.300.30:FF:000008">
    <property type="entry name" value="2,3-dihydroxybenzoate-AMP ligase"/>
    <property type="match status" value="1"/>
</dbReference>
<evidence type="ECO:0000259" key="7">
    <source>
        <dbReference type="Pfam" id="PF13193"/>
    </source>
</evidence>
<evidence type="ECO:0000313" key="8">
    <source>
        <dbReference type="EMBL" id="QQM32097.1"/>
    </source>
</evidence>
<accession>A0A7T7HN63</accession>
<feature type="domain" description="AMP-dependent synthetase/ligase" evidence="6">
    <location>
        <begin position="9"/>
        <end position="366"/>
    </location>
</feature>
<feature type="domain" description="AMP-binding enzyme C-terminal" evidence="7">
    <location>
        <begin position="416"/>
        <end position="491"/>
    </location>
</feature>
<dbReference type="InterPro" id="IPR050237">
    <property type="entry name" value="ATP-dep_AMP-bd_enzyme"/>
</dbReference>
<sequence>MLTLSDALAANAVKWPDAVCLADAHRQFTFAELHARTNRLANGLLAMGARPGDAIAVYARNSIEYMELFHVAARLGMRLVTLNFWLRTTEMAVLLEHSDARFLVIGESAQNEIAANRRLFPQVERVLVIGNPVIGDALSWASLLEEAADDDPAITVDPLAPYWMMYTSGTTGNPKGLHRSFQRTAMCIWAGIIEFGYTRHDRFLALSPFFHGVHFMPLMVLAAGGSIYIEPEFNAARVLETIETQGITATFMVPTMLNLLLQEPRFAETDFSALRSVVTGGAALSTATKTRMLEAMGPVLHEFYGASESGFITVLHPQDQWRKERCCGQPCFGAEVQIRDEQGRPLPAGEIGEVFSRCEGRFDAYYKDEARTAAVLDNGWFTAGDLGRMDKEGFVYIVDRKSDLIISGGENVYPREIEDVLSSHPGILECAVVGMPDPVWGEMVVAVIVRDGAAGPNAEQVIAYCSERLAGFKRPRRVEFVSSLPKNASGKILKRELKNNL</sequence>
<dbReference type="Pfam" id="PF13193">
    <property type="entry name" value="AMP-binding_C"/>
    <property type="match status" value="1"/>
</dbReference>
<dbReference type="InterPro" id="IPR000873">
    <property type="entry name" value="AMP-dep_synth/lig_dom"/>
</dbReference>
<dbReference type="GO" id="GO:0016878">
    <property type="term" value="F:acid-thiol ligase activity"/>
    <property type="evidence" value="ECO:0007669"/>
    <property type="project" value="UniProtKB-ARBA"/>
</dbReference>
<dbReference type="EC" id="6.2.1.44" evidence="4"/>
<protein>
    <recommendedName>
        <fullName evidence="5">3-methylmercaptopropionyl-CoA ligase</fullName>
        <ecNumber evidence="4">6.2.1.44</ecNumber>
    </recommendedName>
</protein>
<dbReference type="PANTHER" id="PTHR43767">
    <property type="entry name" value="LONG-CHAIN-FATTY-ACID--COA LIGASE"/>
    <property type="match status" value="1"/>
</dbReference>
<evidence type="ECO:0000256" key="5">
    <source>
        <dbReference type="ARBA" id="ARBA00067668"/>
    </source>
</evidence>
<dbReference type="Gene3D" id="3.30.300.30">
    <property type="match status" value="1"/>
</dbReference>
<gene>
    <name evidence="8" type="ORF">JET14_08095</name>
</gene>
<dbReference type="KEGG" id="mlut:JET14_08095"/>
<dbReference type="AlphaFoldDB" id="A0A7T7HN63"/>
<dbReference type="InterPro" id="IPR020845">
    <property type="entry name" value="AMP-binding_CS"/>
</dbReference>
<dbReference type="InterPro" id="IPR045851">
    <property type="entry name" value="AMP-bd_C_sf"/>
</dbReference>
<evidence type="ECO:0000313" key="9">
    <source>
        <dbReference type="Proteomes" id="UP000596083"/>
    </source>
</evidence>
<dbReference type="InterPro" id="IPR042099">
    <property type="entry name" value="ANL_N_sf"/>
</dbReference>
<dbReference type="Pfam" id="PF00501">
    <property type="entry name" value="AMP-binding"/>
    <property type="match status" value="1"/>
</dbReference>
<dbReference type="EMBL" id="CP066786">
    <property type="protein sequence ID" value="QQM32097.1"/>
    <property type="molecule type" value="Genomic_DNA"/>
</dbReference>
<evidence type="ECO:0000256" key="4">
    <source>
        <dbReference type="ARBA" id="ARBA00066616"/>
    </source>
</evidence>
<dbReference type="PROSITE" id="PS00455">
    <property type="entry name" value="AMP_BINDING"/>
    <property type="match status" value="1"/>
</dbReference>
<evidence type="ECO:0000256" key="2">
    <source>
        <dbReference type="ARBA" id="ARBA00022598"/>
    </source>
</evidence>
<dbReference type="RefSeq" id="WP_200337561.1">
    <property type="nucleotide sequence ID" value="NZ_CP066786.1"/>
</dbReference>
<evidence type="ECO:0000259" key="6">
    <source>
        <dbReference type="Pfam" id="PF00501"/>
    </source>
</evidence>
<evidence type="ECO:0000256" key="3">
    <source>
        <dbReference type="ARBA" id="ARBA00051915"/>
    </source>
</evidence>
<reference evidence="8 9" key="1">
    <citation type="submission" date="2020-12" db="EMBL/GenBank/DDBJ databases">
        <authorList>
            <person name="Zheng R.K."/>
            <person name="Sun C.M."/>
        </authorList>
    </citation>
    <scope>NUCLEOTIDE SEQUENCE [LARGE SCALE GENOMIC DNA]</scope>
    <source>
        <strain evidence="8 9">ZRK001</strain>
    </source>
</reference>
<organism evidence="8 9">
    <name type="scientific">Martelella lutilitoris</name>
    <dbReference type="NCBI Taxonomy" id="2583532"/>
    <lineage>
        <taxon>Bacteria</taxon>
        <taxon>Pseudomonadati</taxon>
        <taxon>Pseudomonadota</taxon>
        <taxon>Alphaproteobacteria</taxon>
        <taxon>Hyphomicrobiales</taxon>
        <taxon>Aurantimonadaceae</taxon>
        <taxon>Martelella</taxon>
    </lineage>
</organism>
<comment type="similarity">
    <text evidence="1">Belongs to the ATP-dependent AMP-binding enzyme family.</text>
</comment>
<keyword evidence="2" id="KW-0436">Ligase</keyword>
<evidence type="ECO:0000256" key="1">
    <source>
        <dbReference type="ARBA" id="ARBA00006432"/>
    </source>
</evidence>
<dbReference type="PANTHER" id="PTHR43767:SF1">
    <property type="entry name" value="NONRIBOSOMAL PEPTIDE SYNTHASE PES1 (EUROFUNG)-RELATED"/>
    <property type="match status" value="1"/>
</dbReference>
<comment type="catalytic activity">
    <reaction evidence="3">
        <text>3-(methylsulfanyl)propanoate + ATP + CoA = 3-(methylsulfanyl)propanoyl-CoA + AMP + diphosphate</text>
        <dbReference type="Rhea" id="RHEA:43052"/>
        <dbReference type="ChEBI" id="CHEBI:30616"/>
        <dbReference type="ChEBI" id="CHEBI:33019"/>
        <dbReference type="ChEBI" id="CHEBI:49016"/>
        <dbReference type="ChEBI" id="CHEBI:57287"/>
        <dbReference type="ChEBI" id="CHEBI:82815"/>
        <dbReference type="ChEBI" id="CHEBI:456215"/>
        <dbReference type="EC" id="6.2.1.44"/>
    </reaction>
    <physiologicalReaction direction="left-to-right" evidence="3">
        <dbReference type="Rhea" id="RHEA:43053"/>
    </physiologicalReaction>
</comment>
<proteinExistence type="inferred from homology"/>
<dbReference type="SUPFAM" id="SSF56801">
    <property type="entry name" value="Acetyl-CoA synthetase-like"/>
    <property type="match status" value="1"/>
</dbReference>
<name>A0A7T7HN63_9HYPH</name>
<dbReference type="Gene3D" id="3.40.50.12780">
    <property type="entry name" value="N-terminal domain of ligase-like"/>
    <property type="match status" value="1"/>
</dbReference>
<dbReference type="Proteomes" id="UP000596083">
    <property type="component" value="Chromosome"/>
</dbReference>
<dbReference type="InterPro" id="IPR025110">
    <property type="entry name" value="AMP-bd_C"/>
</dbReference>